<accession>A0A1F7HJF6</accession>
<feature type="compositionally biased region" description="Polar residues" evidence="1">
    <location>
        <begin position="193"/>
        <end position="211"/>
    </location>
</feature>
<feature type="region of interest" description="Disordered" evidence="1">
    <location>
        <begin position="146"/>
        <end position="222"/>
    </location>
</feature>
<evidence type="ECO:0000256" key="1">
    <source>
        <dbReference type="SAM" id="MobiDB-lite"/>
    </source>
</evidence>
<organism evidence="2 3">
    <name type="scientific">Candidatus Roizmanbacteria bacterium RIFCSPHIGHO2_02_FULL_43_11</name>
    <dbReference type="NCBI Taxonomy" id="1802043"/>
    <lineage>
        <taxon>Bacteria</taxon>
        <taxon>Candidatus Roizmaniibacteriota</taxon>
    </lineage>
</organism>
<evidence type="ECO:0008006" key="4">
    <source>
        <dbReference type="Google" id="ProtNLM"/>
    </source>
</evidence>
<dbReference type="PROSITE" id="PS51257">
    <property type="entry name" value="PROKAR_LIPOPROTEIN"/>
    <property type="match status" value="1"/>
</dbReference>
<comment type="caution">
    <text evidence="2">The sequence shown here is derived from an EMBL/GenBank/DDBJ whole genome shotgun (WGS) entry which is preliminary data.</text>
</comment>
<dbReference type="EMBL" id="MFZT01000019">
    <property type="protein sequence ID" value="OGK31348.1"/>
    <property type="molecule type" value="Genomic_DNA"/>
</dbReference>
<evidence type="ECO:0000313" key="2">
    <source>
        <dbReference type="EMBL" id="OGK31348.1"/>
    </source>
</evidence>
<name>A0A1F7HJF6_9BACT</name>
<evidence type="ECO:0000313" key="3">
    <source>
        <dbReference type="Proteomes" id="UP000178098"/>
    </source>
</evidence>
<dbReference type="AlphaFoldDB" id="A0A1F7HJF6"/>
<proteinExistence type="predicted"/>
<dbReference type="Proteomes" id="UP000178098">
    <property type="component" value="Unassembled WGS sequence"/>
</dbReference>
<protein>
    <recommendedName>
        <fullName evidence="4">Lipoprotein</fullName>
    </recommendedName>
</protein>
<gene>
    <name evidence="2" type="ORF">A3D08_02240</name>
</gene>
<sequence length="299" mass="32030">MRSKFLLLSVLALQGCACRGPAIGPVNPGTLNEAALFSRAEVSRTDVCYTGQNPETGERTGKTGLRKLSDEGLECLGALRLNSLERNSQIPTSDIAFLKDASATLIARMLATDGQVFDLPIERVVGADGAFTDGKQNTFTLDLNAKGNIVSGPKRPATPVVRQTPRPSPGQPGQPTKPAATEPTLAQRPTDGKPSTQEPAVTHIPHSSQTPKAVPGKCYDSYGDSHEPNVPYPSASGDWECTGLFTTGTQIIVSQFRHLQTGADFFVVTNIYNVNGGEVYKGTAEFWLKTHGYPVTPYR</sequence>
<reference evidence="2 3" key="1">
    <citation type="journal article" date="2016" name="Nat. Commun.">
        <title>Thousands of microbial genomes shed light on interconnected biogeochemical processes in an aquifer system.</title>
        <authorList>
            <person name="Anantharaman K."/>
            <person name="Brown C.T."/>
            <person name="Hug L.A."/>
            <person name="Sharon I."/>
            <person name="Castelle C.J."/>
            <person name="Probst A.J."/>
            <person name="Thomas B.C."/>
            <person name="Singh A."/>
            <person name="Wilkins M.J."/>
            <person name="Karaoz U."/>
            <person name="Brodie E.L."/>
            <person name="Williams K.H."/>
            <person name="Hubbard S.S."/>
            <person name="Banfield J.F."/>
        </authorList>
    </citation>
    <scope>NUCLEOTIDE SEQUENCE [LARGE SCALE GENOMIC DNA]</scope>
</reference>